<dbReference type="PANTHER" id="PTHR33877">
    <property type="entry name" value="SLL1193 PROTEIN"/>
    <property type="match status" value="1"/>
</dbReference>
<feature type="domain" description="HNH nuclease" evidence="1">
    <location>
        <begin position="197"/>
        <end position="248"/>
    </location>
</feature>
<dbReference type="GO" id="GO:0008270">
    <property type="term" value="F:zinc ion binding"/>
    <property type="evidence" value="ECO:0007669"/>
    <property type="project" value="InterPro"/>
</dbReference>
<name>A0A554X9J8_9BURK</name>
<dbReference type="OrthoDB" id="9802901at2"/>
<dbReference type="Gene3D" id="1.10.30.50">
    <property type="match status" value="1"/>
</dbReference>
<dbReference type="InterPro" id="IPR052892">
    <property type="entry name" value="NA-targeting_endonuclease"/>
</dbReference>
<evidence type="ECO:0000259" key="1">
    <source>
        <dbReference type="SMART" id="SM00507"/>
    </source>
</evidence>
<dbReference type="GO" id="GO:0016787">
    <property type="term" value="F:hydrolase activity"/>
    <property type="evidence" value="ECO:0007669"/>
    <property type="project" value="UniProtKB-KW"/>
</dbReference>
<dbReference type="EC" id="3.1.-.-" evidence="2"/>
<dbReference type="CDD" id="cd00085">
    <property type="entry name" value="HNHc"/>
    <property type="match status" value="1"/>
</dbReference>
<keyword evidence="2" id="KW-0540">Nuclease</keyword>
<dbReference type="AlphaFoldDB" id="A0A554X9J8"/>
<gene>
    <name evidence="2" type="primary">cas9</name>
    <name evidence="2" type="ORF">Tchar_02079</name>
</gene>
<dbReference type="NCBIfam" id="NF040563">
    <property type="entry name" value="guided_IscB"/>
    <property type="match status" value="1"/>
</dbReference>
<dbReference type="Proteomes" id="UP000318294">
    <property type="component" value="Unassembled WGS sequence"/>
</dbReference>
<dbReference type="InterPro" id="IPR003615">
    <property type="entry name" value="HNH_nuc"/>
</dbReference>
<dbReference type="PANTHER" id="PTHR33877:SF2">
    <property type="entry name" value="OS07G0170200 PROTEIN"/>
    <property type="match status" value="1"/>
</dbReference>
<dbReference type="InterPro" id="IPR002711">
    <property type="entry name" value="HNH"/>
</dbReference>
<dbReference type="EMBL" id="VJON01000038">
    <property type="protein sequence ID" value="TSE32493.1"/>
    <property type="molecule type" value="Genomic_DNA"/>
</dbReference>
<keyword evidence="2" id="KW-0378">Hydrolase</keyword>
<protein>
    <submittedName>
        <fullName evidence="2">CRISPR-associated endonuclease Cas9</fullName>
        <ecNumber evidence="2">3.1.-.-</ecNumber>
    </submittedName>
</protein>
<keyword evidence="3" id="KW-1185">Reference proteome</keyword>
<dbReference type="InterPro" id="IPR025938">
    <property type="entry name" value="RRXRR_dom"/>
</dbReference>
<accession>A0A554X9J8</accession>
<evidence type="ECO:0000313" key="2">
    <source>
        <dbReference type="EMBL" id="TSE32493.1"/>
    </source>
</evidence>
<sequence>MAVLVLDKRKRPLMPCSEKRARLLLERGRARVHCMVPFTIRLVDRRIEDSVLQPLRVKIDPGSQTTGIALVRDQDDVDVDTGEVKKVAHVVLLAELKHRGQTIRDALTQRRAFRRRRRSSNLCYRAPRFDNRVRKAGWLPPSLQHRVDTIMAWVNRLRRWVPVTAINQELVRFDTQALQNPEIGGVEYQQGTLAGYEVREYLLEKWGRKCAYCDAKDVPLEIDHILPRSRGGSDRVSNLVIACHDCNRAKGNMPVERFLAKQPERIRKILAQAKAPLRDAAAVNSTRWALFNALKATGLPVESGTGGRTKFNRTRLNIPKGHALDAACVGNVDDVQEWQKPVLCIKATGRGSYQRTRLDRFGFPRSYLTRNKSAFGFQTGDSVKAVVPSGKRTGRYRGRVAIRASGSFNIQTPQGVVQGIHYRFCSLIQRADGYGYSWAR</sequence>
<organism evidence="2 3">
    <name type="scientific">Tepidimonas charontis</name>
    <dbReference type="NCBI Taxonomy" id="2267262"/>
    <lineage>
        <taxon>Bacteria</taxon>
        <taxon>Pseudomonadati</taxon>
        <taxon>Pseudomonadota</taxon>
        <taxon>Betaproteobacteria</taxon>
        <taxon>Burkholderiales</taxon>
        <taxon>Tepidimonas</taxon>
    </lineage>
</organism>
<dbReference type="Pfam" id="PF14239">
    <property type="entry name" value="RRXRR"/>
    <property type="match status" value="1"/>
</dbReference>
<dbReference type="GO" id="GO:0003676">
    <property type="term" value="F:nucleic acid binding"/>
    <property type="evidence" value="ECO:0007669"/>
    <property type="project" value="InterPro"/>
</dbReference>
<dbReference type="SMART" id="SM00507">
    <property type="entry name" value="HNHc"/>
    <property type="match status" value="1"/>
</dbReference>
<dbReference type="GO" id="GO:0004519">
    <property type="term" value="F:endonuclease activity"/>
    <property type="evidence" value="ECO:0007669"/>
    <property type="project" value="UniProtKB-KW"/>
</dbReference>
<dbReference type="RefSeq" id="WP_144328964.1">
    <property type="nucleotide sequence ID" value="NZ_VJON01000038.1"/>
</dbReference>
<keyword evidence="2" id="KW-0255">Endonuclease</keyword>
<comment type="caution">
    <text evidence="2">The sequence shown here is derived from an EMBL/GenBank/DDBJ whole genome shotgun (WGS) entry which is preliminary data.</text>
</comment>
<reference evidence="2 3" key="1">
    <citation type="submission" date="2019-07" db="EMBL/GenBank/DDBJ databases">
        <title>Tepidimonas charontis SPSP-6 draft genome.</title>
        <authorList>
            <person name="Da Costa M.S."/>
            <person name="Froufe H.J.C."/>
            <person name="Egas C."/>
            <person name="Albuquerque L."/>
        </authorList>
    </citation>
    <scope>NUCLEOTIDE SEQUENCE [LARGE SCALE GENOMIC DNA]</scope>
    <source>
        <strain evidence="2 3">SPSP-6</strain>
    </source>
</reference>
<evidence type="ECO:0000313" key="3">
    <source>
        <dbReference type="Proteomes" id="UP000318294"/>
    </source>
</evidence>
<dbReference type="Pfam" id="PF01844">
    <property type="entry name" value="HNH"/>
    <property type="match status" value="1"/>
</dbReference>
<dbReference type="InterPro" id="IPR047693">
    <property type="entry name" value="RNA-guided_IscB-like"/>
</dbReference>
<proteinExistence type="predicted"/>